<dbReference type="WBParaSite" id="PEQ_0000903201-mRNA-1">
    <property type="protein sequence ID" value="PEQ_0000903201-mRNA-1"/>
    <property type="gene ID" value="PEQ_0000903201"/>
</dbReference>
<name>A0A914RRV2_PAREQ</name>
<organism evidence="1 2">
    <name type="scientific">Parascaris equorum</name>
    <name type="common">Equine roundworm</name>
    <dbReference type="NCBI Taxonomy" id="6256"/>
    <lineage>
        <taxon>Eukaryota</taxon>
        <taxon>Metazoa</taxon>
        <taxon>Ecdysozoa</taxon>
        <taxon>Nematoda</taxon>
        <taxon>Chromadorea</taxon>
        <taxon>Rhabditida</taxon>
        <taxon>Spirurina</taxon>
        <taxon>Ascaridomorpha</taxon>
        <taxon>Ascaridoidea</taxon>
        <taxon>Ascarididae</taxon>
        <taxon>Parascaris</taxon>
    </lineage>
</organism>
<dbReference type="Proteomes" id="UP000887564">
    <property type="component" value="Unplaced"/>
</dbReference>
<proteinExistence type="predicted"/>
<dbReference type="AlphaFoldDB" id="A0A914RRV2"/>
<sequence>MKQFDWTYKQTGGNCSSTSGKVRIQLCTLTAATIEHPTLTSTVWIKRGSLKYSTGNTTDINRSTLTVSIATGVNVSALELEQSSLNIEKELKFKNSIFKMRFEITVLERRVLMPRVFSHLLFKFFL</sequence>
<protein>
    <submittedName>
        <fullName evidence="2">Uncharacterized protein</fullName>
    </submittedName>
</protein>
<evidence type="ECO:0000313" key="2">
    <source>
        <dbReference type="WBParaSite" id="PEQ_0000903201-mRNA-1"/>
    </source>
</evidence>
<accession>A0A914RRV2</accession>
<evidence type="ECO:0000313" key="1">
    <source>
        <dbReference type="Proteomes" id="UP000887564"/>
    </source>
</evidence>
<keyword evidence="1" id="KW-1185">Reference proteome</keyword>
<reference evidence="2" key="1">
    <citation type="submission" date="2022-11" db="UniProtKB">
        <authorList>
            <consortium name="WormBaseParasite"/>
        </authorList>
    </citation>
    <scope>IDENTIFICATION</scope>
</reference>